<feature type="transmembrane region" description="Helical" evidence="1">
    <location>
        <begin position="12"/>
        <end position="31"/>
    </location>
</feature>
<proteinExistence type="predicted"/>
<organism evidence="2 3">
    <name type="scientific">Chloropicon roscoffensis</name>
    <dbReference type="NCBI Taxonomy" id="1461544"/>
    <lineage>
        <taxon>Eukaryota</taxon>
        <taxon>Viridiplantae</taxon>
        <taxon>Chlorophyta</taxon>
        <taxon>Chloropicophyceae</taxon>
        <taxon>Chloropicales</taxon>
        <taxon>Chloropicaceae</taxon>
        <taxon>Chloropicon</taxon>
    </lineage>
</organism>
<dbReference type="AlphaFoldDB" id="A0AAX4P1Z7"/>
<keyword evidence="3" id="KW-1185">Reference proteome</keyword>
<reference evidence="2 3" key="1">
    <citation type="submission" date="2024-03" db="EMBL/GenBank/DDBJ databases">
        <title>Complete genome sequence of the green alga Chloropicon roscoffensis RCC1871.</title>
        <authorList>
            <person name="Lemieux C."/>
            <person name="Pombert J.-F."/>
            <person name="Otis C."/>
            <person name="Turmel M."/>
        </authorList>
    </citation>
    <scope>NUCLEOTIDE SEQUENCE [LARGE SCALE GENOMIC DNA]</scope>
    <source>
        <strain evidence="2 3">RCC1871</strain>
    </source>
</reference>
<keyword evidence="1" id="KW-0812">Transmembrane</keyword>
<name>A0AAX4P1Z7_9CHLO</name>
<keyword evidence="1" id="KW-0472">Membrane</keyword>
<accession>A0AAX4P1Z7</accession>
<evidence type="ECO:0000256" key="1">
    <source>
        <dbReference type="SAM" id="Phobius"/>
    </source>
</evidence>
<evidence type="ECO:0000313" key="2">
    <source>
        <dbReference type="EMBL" id="WZN59806.1"/>
    </source>
</evidence>
<dbReference type="EMBL" id="CP151502">
    <property type="protein sequence ID" value="WZN59806.1"/>
    <property type="molecule type" value="Genomic_DNA"/>
</dbReference>
<dbReference type="Proteomes" id="UP001472866">
    <property type="component" value="Chromosome 02"/>
</dbReference>
<keyword evidence="1" id="KW-1133">Transmembrane helix</keyword>
<gene>
    <name evidence="2" type="ORF">HKI87_02g13340</name>
</gene>
<feature type="transmembrane region" description="Helical" evidence="1">
    <location>
        <begin position="43"/>
        <end position="60"/>
    </location>
</feature>
<evidence type="ECO:0000313" key="3">
    <source>
        <dbReference type="Proteomes" id="UP001472866"/>
    </source>
</evidence>
<protein>
    <submittedName>
        <fullName evidence="2">Uncharacterized protein</fullName>
    </submittedName>
</protein>
<sequence>MASEQPRKREPNWSLFAPLLYAPLLPLLRISLNGRVPARTRDAVFVSAALTALAHAGYVMSRDSTMGASSTR</sequence>